<organism evidence="3 4">
    <name type="scientific">Flavimaricola marinus</name>
    <dbReference type="NCBI Taxonomy" id="1819565"/>
    <lineage>
        <taxon>Bacteria</taxon>
        <taxon>Pseudomonadati</taxon>
        <taxon>Pseudomonadota</taxon>
        <taxon>Alphaproteobacteria</taxon>
        <taxon>Rhodobacterales</taxon>
        <taxon>Paracoccaceae</taxon>
        <taxon>Flavimaricola</taxon>
    </lineage>
</organism>
<dbReference type="InterPro" id="IPR029149">
    <property type="entry name" value="Creatin/AminoP/Spt16_N"/>
</dbReference>
<dbReference type="SUPFAM" id="SSF53092">
    <property type="entry name" value="Creatinase/prolidase N-terminal domain"/>
    <property type="match status" value="1"/>
</dbReference>
<feature type="domain" description="Creatinase N-terminal" evidence="2">
    <location>
        <begin position="87"/>
        <end position="185"/>
    </location>
</feature>
<dbReference type="Gene3D" id="3.40.350.10">
    <property type="entry name" value="Creatinase/prolidase N-terminal domain"/>
    <property type="match status" value="1"/>
</dbReference>
<evidence type="ECO:0000259" key="2">
    <source>
        <dbReference type="Pfam" id="PF01321"/>
    </source>
</evidence>
<dbReference type="Gene3D" id="3.90.230.10">
    <property type="entry name" value="Creatinase/methionine aminopeptidase superfamily"/>
    <property type="match status" value="1"/>
</dbReference>
<dbReference type="Proteomes" id="UP000201613">
    <property type="component" value="Unassembled WGS sequence"/>
</dbReference>
<name>A0A238LME0_9RHOB</name>
<feature type="domain" description="Peptidase M24" evidence="1">
    <location>
        <begin position="193"/>
        <end position="396"/>
    </location>
</feature>
<reference evidence="4" key="1">
    <citation type="submission" date="2017-05" db="EMBL/GenBank/DDBJ databases">
        <authorList>
            <person name="Rodrigo-Torres L."/>
            <person name="Arahal R. D."/>
            <person name="Lucena T."/>
        </authorList>
    </citation>
    <scope>NUCLEOTIDE SEQUENCE [LARGE SCALE GENOMIC DNA]</scope>
    <source>
        <strain evidence="4">CECT 8899</strain>
    </source>
</reference>
<dbReference type="SUPFAM" id="SSF55920">
    <property type="entry name" value="Creatinase/aminopeptidase"/>
    <property type="match status" value="1"/>
</dbReference>
<dbReference type="AlphaFoldDB" id="A0A238LME0"/>
<dbReference type="PANTHER" id="PTHR46112:SF3">
    <property type="entry name" value="AMINOPEPTIDASE YPDF"/>
    <property type="match status" value="1"/>
</dbReference>
<dbReference type="Pfam" id="PF00557">
    <property type="entry name" value="Peptidase_M24"/>
    <property type="match status" value="1"/>
</dbReference>
<sequence>MSTLLAAISSIKSVLQTNLKDGRTGAVLRAPPQTFLHRYRNLVLTLATGLSERLVPYANVAVQLGLDAIAMVPGPNFTRAVEHVFMSHERPFVLVVPANGSPAALVPNLELRSWDLVGFEGAVFDWRDQSGYDAAFGALLAHLKIKSLGVEGQVMRVFVHHALKEAQPDLRIVDAEKEISALRMIKTPADIAALNEAIAISERALAKALDTVRLNQTEKQIEGALIRALFEEGADDQSFYPIVAAGDGSARPHAKAREDYAVKAGDALLIDFGARKNGFAADITRTVFLDHASDEAQEVYDTVLRANLKGFEVTKAGVSAHEIDDAVTGILEQSPFADRIRTKTGHGLGRDVHEAPYIMRGNHMKLPAGTVFTNEPGLYDIGNFGVRIEDDVLVTETGCVSLTRFPKELVVLKC</sequence>
<gene>
    <name evidence="3" type="ORF">LOM8899_04281</name>
</gene>
<evidence type="ECO:0000259" key="1">
    <source>
        <dbReference type="Pfam" id="PF00557"/>
    </source>
</evidence>
<dbReference type="EMBL" id="FXZK01000018">
    <property type="protein sequence ID" value="SMY10106.1"/>
    <property type="molecule type" value="Genomic_DNA"/>
</dbReference>
<dbReference type="InterPro" id="IPR036005">
    <property type="entry name" value="Creatinase/aminopeptidase-like"/>
</dbReference>
<accession>A0A238LME0</accession>
<keyword evidence="3" id="KW-0378">Hydrolase</keyword>
<dbReference type="InterPro" id="IPR000994">
    <property type="entry name" value="Pept_M24"/>
</dbReference>
<dbReference type="Pfam" id="PF01321">
    <property type="entry name" value="Creatinase_N"/>
    <property type="match status" value="1"/>
</dbReference>
<evidence type="ECO:0000313" key="4">
    <source>
        <dbReference type="Proteomes" id="UP000201613"/>
    </source>
</evidence>
<dbReference type="PANTHER" id="PTHR46112">
    <property type="entry name" value="AMINOPEPTIDASE"/>
    <property type="match status" value="1"/>
</dbReference>
<keyword evidence="4" id="KW-1185">Reference proteome</keyword>
<dbReference type="InterPro" id="IPR000587">
    <property type="entry name" value="Creatinase_N"/>
</dbReference>
<dbReference type="InterPro" id="IPR050659">
    <property type="entry name" value="Peptidase_M24B"/>
</dbReference>
<evidence type="ECO:0000313" key="3">
    <source>
        <dbReference type="EMBL" id="SMY10106.1"/>
    </source>
</evidence>
<proteinExistence type="predicted"/>
<protein>
    <submittedName>
        <fullName evidence="3">Putative peptidase</fullName>
        <ecNumber evidence="3">3.4.-.-</ecNumber>
    </submittedName>
</protein>
<dbReference type="GO" id="GO:0016787">
    <property type="term" value="F:hydrolase activity"/>
    <property type="evidence" value="ECO:0007669"/>
    <property type="project" value="UniProtKB-KW"/>
</dbReference>
<dbReference type="EC" id="3.4.-.-" evidence="3"/>